<dbReference type="RefSeq" id="WP_262400338.1">
    <property type="nucleotide sequence ID" value="NZ_JACRTB010000016.1"/>
</dbReference>
<proteinExistence type="predicted"/>
<gene>
    <name evidence="2" type="ORF">H8717_10660</name>
</gene>
<name>A0ABR7NKC6_9FIRM</name>
<dbReference type="EMBL" id="JACRTB010000016">
    <property type="protein sequence ID" value="MBC8576861.1"/>
    <property type="molecule type" value="Genomic_DNA"/>
</dbReference>
<feature type="signal peptide" evidence="1">
    <location>
        <begin position="1"/>
        <end position="24"/>
    </location>
</feature>
<evidence type="ECO:0000256" key="1">
    <source>
        <dbReference type="SAM" id="SignalP"/>
    </source>
</evidence>
<evidence type="ECO:0000313" key="2">
    <source>
        <dbReference type="EMBL" id="MBC8576861.1"/>
    </source>
</evidence>
<dbReference type="Proteomes" id="UP000658131">
    <property type="component" value="Unassembled WGS sequence"/>
</dbReference>
<comment type="caution">
    <text evidence="2">The sequence shown here is derived from an EMBL/GenBank/DDBJ whole genome shotgun (WGS) entry which is preliminary data.</text>
</comment>
<reference evidence="2 3" key="1">
    <citation type="submission" date="2020-08" db="EMBL/GenBank/DDBJ databases">
        <title>Genome public.</title>
        <authorList>
            <person name="Liu C."/>
            <person name="Sun Q."/>
        </authorList>
    </citation>
    <scope>NUCLEOTIDE SEQUENCE [LARGE SCALE GENOMIC DNA]</scope>
    <source>
        <strain evidence="2 3">BX1</strain>
    </source>
</reference>
<keyword evidence="1" id="KW-0732">Signal</keyword>
<organism evidence="2 3">
    <name type="scientific">Yanshouia hominis</name>
    <dbReference type="NCBI Taxonomy" id="2763673"/>
    <lineage>
        <taxon>Bacteria</taxon>
        <taxon>Bacillati</taxon>
        <taxon>Bacillota</taxon>
        <taxon>Clostridia</taxon>
        <taxon>Eubacteriales</taxon>
        <taxon>Oscillospiraceae</taxon>
        <taxon>Yanshouia</taxon>
    </lineage>
</organism>
<protein>
    <submittedName>
        <fullName evidence="2">Uncharacterized protein</fullName>
    </submittedName>
</protein>
<sequence length="105" mass="10501">MKKLAIGIVIAVIVLSISAMSALAASESPGYVDAGGDGICDYAASCGMRCGNGDGAGFADEDGDGICDRRASCGMRRGNGRRANFVDADGDGACDNAGAGYRRNG</sequence>
<feature type="chain" id="PRO_5047130428" evidence="1">
    <location>
        <begin position="25"/>
        <end position="105"/>
    </location>
</feature>
<accession>A0ABR7NKC6</accession>
<evidence type="ECO:0000313" key="3">
    <source>
        <dbReference type="Proteomes" id="UP000658131"/>
    </source>
</evidence>
<keyword evidence="3" id="KW-1185">Reference proteome</keyword>